<dbReference type="Proteomes" id="UP000054630">
    <property type="component" value="Unassembled WGS sequence"/>
</dbReference>
<gene>
    <name evidence="1" type="ORF">T07_13800</name>
</gene>
<protein>
    <submittedName>
        <fullName evidence="1">Uncharacterized protein</fullName>
    </submittedName>
</protein>
<organism evidence="1 2">
    <name type="scientific">Trichinella nelsoni</name>
    <dbReference type="NCBI Taxonomy" id="6336"/>
    <lineage>
        <taxon>Eukaryota</taxon>
        <taxon>Metazoa</taxon>
        <taxon>Ecdysozoa</taxon>
        <taxon>Nematoda</taxon>
        <taxon>Enoplea</taxon>
        <taxon>Dorylaimia</taxon>
        <taxon>Trichinellida</taxon>
        <taxon>Trichinellidae</taxon>
        <taxon>Trichinella</taxon>
    </lineage>
</organism>
<sequence>MPWPSVGVPSIDRLACLMSKLRLLDRMPNRWGCFYWSKPWKRRRTERKTTTIINESRKALNVVCSLGREWPLLFTAAC</sequence>
<reference evidence="1 2" key="1">
    <citation type="submission" date="2015-01" db="EMBL/GenBank/DDBJ databases">
        <title>Evolution of Trichinella species and genotypes.</title>
        <authorList>
            <person name="Korhonen P.K."/>
            <person name="Edoardo P."/>
            <person name="Giuseppe L.R."/>
            <person name="Gasser R.B."/>
        </authorList>
    </citation>
    <scope>NUCLEOTIDE SEQUENCE [LARGE SCALE GENOMIC DNA]</scope>
    <source>
        <strain evidence="1">ISS37</strain>
    </source>
</reference>
<keyword evidence="2" id="KW-1185">Reference proteome</keyword>
<accession>A0A0V0S3F6</accession>
<evidence type="ECO:0000313" key="2">
    <source>
        <dbReference type="Proteomes" id="UP000054630"/>
    </source>
</evidence>
<dbReference type="EMBL" id="JYDL01000041">
    <property type="protein sequence ID" value="KRX21244.1"/>
    <property type="molecule type" value="Genomic_DNA"/>
</dbReference>
<comment type="caution">
    <text evidence="1">The sequence shown here is derived from an EMBL/GenBank/DDBJ whole genome shotgun (WGS) entry which is preliminary data.</text>
</comment>
<name>A0A0V0S3F6_9BILA</name>
<evidence type="ECO:0000313" key="1">
    <source>
        <dbReference type="EMBL" id="KRX21244.1"/>
    </source>
</evidence>
<proteinExistence type="predicted"/>
<dbReference type="AlphaFoldDB" id="A0A0V0S3F6"/>